<dbReference type="AlphaFoldDB" id="A0A7S3G6L3"/>
<feature type="region of interest" description="Disordered" evidence="1">
    <location>
        <begin position="1"/>
        <end position="20"/>
    </location>
</feature>
<dbReference type="PANTHER" id="PTHR31600:SF2">
    <property type="entry name" value="GAMETE ENRICHED GENE 10 PROTEIN-RELATED"/>
    <property type="match status" value="1"/>
</dbReference>
<evidence type="ECO:0000256" key="2">
    <source>
        <dbReference type="SAM" id="Phobius"/>
    </source>
</evidence>
<keyword evidence="2" id="KW-1133">Transmembrane helix</keyword>
<accession>A0A7S3G6L3</accession>
<keyword evidence="2" id="KW-0472">Membrane</keyword>
<name>A0A7S3G6L3_9EUKA</name>
<dbReference type="PANTHER" id="PTHR31600">
    <property type="entry name" value="TINY MACROCYSTS PROTEIN B-RELATED"/>
    <property type="match status" value="1"/>
</dbReference>
<dbReference type="InterPro" id="IPR052994">
    <property type="entry name" value="Tiny_macrocysts_regulators"/>
</dbReference>
<gene>
    <name evidence="3" type="ORF">PBIL07802_LOCUS14549</name>
</gene>
<evidence type="ECO:0000313" key="3">
    <source>
        <dbReference type="EMBL" id="CAE0252322.1"/>
    </source>
</evidence>
<feature type="transmembrane region" description="Helical" evidence="2">
    <location>
        <begin position="100"/>
        <end position="127"/>
    </location>
</feature>
<protein>
    <submittedName>
        <fullName evidence="3">Uncharacterized protein</fullName>
    </submittedName>
</protein>
<evidence type="ECO:0000256" key="1">
    <source>
        <dbReference type="SAM" id="MobiDB-lite"/>
    </source>
</evidence>
<dbReference type="EMBL" id="HBIB01022304">
    <property type="protein sequence ID" value="CAE0252322.1"/>
    <property type="molecule type" value="Transcribed_RNA"/>
</dbReference>
<reference evidence="3" key="1">
    <citation type="submission" date="2021-01" db="EMBL/GenBank/DDBJ databases">
        <authorList>
            <person name="Corre E."/>
            <person name="Pelletier E."/>
            <person name="Niang G."/>
            <person name="Scheremetjew M."/>
            <person name="Finn R."/>
            <person name="Kale V."/>
            <person name="Holt S."/>
            <person name="Cochrane G."/>
            <person name="Meng A."/>
            <person name="Brown T."/>
            <person name="Cohen L."/>
        </authorList>
    </citation>
    <scope>NUCLEOTIDE SEQUENCE</scope>
    <source>
        <strain evidence="3">NIES-2562</strain>
    </source>
</reference>
<sequence length="137" mass="15693">MQESKSFTGDDRLQPEKSSIRSRRNEIEEALFGVLYTLSKEKLAKKRWFAVFLVAADFVQLLMLLLTSSINWKVDESVEIFIDAVNEALDYVRPGTLFEILGYTAFIIGFLVIGLVLIVSLIISIFVRFTLFKSFSR</sequence>
<organism evidence="3">
    <name type="scientific">Palpitomonas bilix</name>
    <dbReference type="NCBI Taxonomy" id="652834"/>
    <lineage>
        <taxon>Eukaryota</taxon>
        <taxon>Eukaryota incertae sedis</taxon>
    </lineage>
</organism>
<proteinExistence type="predicted"/>
<keyword evidence="2" id="KW-0812">Transmembrane</keyword>
<feature type="compositionally biased region" description="Basic and acidic residues" evidence="1">
    <location>
        <begin position="8"/>
        <end position="20"/>
    </location>
</feature>
<feature type="transmembrane region" description="Helical" evidence="2">
    <location>
        <begin position="48"/>
        <end position="66"/>
    </location>
</feature>